<dbReference type="GO" id="GO:0000712">
    <property type="term" value="P:resolution of meiotic recombination intermediates"/>
    <property type="evidence" value="ECO:0007669"/>
    <property type="project" value="TreeGrafter"/>
</dbReference>
<dbReference type="GO" id="GO:0003682">
    <property type="term" value="F:chromatin binding"/>
    <property type="evidence" value="ECO:0007669"/>
    <property type="project" value="TreeGrafter"/>
</dbReference>
<dbReference type="GO" id="GO:0003677">
    <property type="term" value="F:DNA binding"/>
    <property type="evidence" value="ECO:0007669"/>
    <property type="project" value="UniProtKB-KW"/>
</dbReference>
<dbReference type="GO" id="GO:0006281">
    <property type="term" value="P:DNA repair"/>
    <property type="evidence" value="ECO:0007669"/>
    <property type="project" value="UniProtKB-KW"/>
</dbReference>
<dbReference type="EMBL" id="CVQH01010001">
    <property type="protein sequence ID" value="CRK18727.1"/>
    <property type="molecule type" value="Genomic_DNA"/>
</dbReference>
<dbReference type="GO" id="GO:0031297">
    <property type="term" value="P:replication fork processing"/>
    <property type="evidence" value="ECO:0007669"/>
    <property type="project" value="TreeGrafter"/>
</dbReference>
<dbReference type="CDD" id="cd22919">
    <property type="entry name" value="HFD_CENP-S"/>
    <property type="match status" value="1"/>
</dbReference>
<keyword evidence="7" id="KW-1185">Reference proteome</keyword>
<dbReference type="PANTHER" id="PTHR22980:SF0">
    <property type="entry name" value="CENTROMERE PROTEIN S"/>
    <property type="match status" value="1"/>
</dbReference>
<reference evidence="6 7" key="1">
    <citation type="submission" date="2015-05" db="EMBL/GenBank/DDBJ databases">
        <authorList>
            <person name="Wang D.B."/>
            <person name="Wang M."/>
        </authorList>
    </citation>
    <scope>NUCLEOTIDE SEQUENCE [LARGE SCALE GENOMIC DNA]</scope>
    <source>
        <strain evidence="6">VL1</strain>
    </source>
</reference>
<name>A0A0G4L9Q3_VERLO</name>
<dbReference type="InterPro" id="IPR029003">
    <property type="entry name" value="CENP-S/Mhf1"/>
</dbReference>
<dbReference type="InterPro" id="IPR009072">
    <property type="entry name" value="Histone-fold"/>
</dbReference>
<dbReference type="Pfam" id="PF15630">
    <property type="entry name" value="CENP-S"/>
    <property type="match status" value="1"/>
</dbReference>
<dbReference type="STRING" id="100787.A0A0G4L9Q3"/>
<evidence type="ECO:0000256" key="3">
    <source>
        <dbReference type="ARBA" id="ARBA00023125"/>
    </source>
</evidence>
<dbReference type="GO" id="GO:0071821">
    <property type="term" value="C:FANCM-MHF complex"/>
    <property type="evidence" value="ECO:0007669"/>
    <property type="project" value="InterPro"/>
</dbReference>
<evidence type="ECO:0000313" key="7">
    <source>
        <dbReference type="Proteomes" id="UP000044602"/>
    </source>
</evidence>
<evidence type="ECO:0000256" key="4">
    <source>
        <dbReference type="ARBA" id="ARBA00023204"/>
    </source>
</evidence>
<protein>
    <recommendedName>
        <fullName evidence="5">U3 small nucleolar RNA-associated protein 13 C-terminal domain-containing protein</fullName>
    </recommendedName>
</protein>
<keyword evidence="2" id="KW-0227">DNA damage</keyword>
<dbReference type="Pfam" id="PF08625">
    <property type="entry name" value="Utp13"/>
    <property type="match status" value="1"/>
</dbReference>
<accession>A0A0G4L9Q3</accession>
<evidence type="ECO:0000256" key="2">
    <source>
        <dbReference type="ARBA" id="ARBA00022763"/>
    </source>
</evidence>
<evidence type="ECO:0000313" key="6">
    <source>
        <dbReference type="EMBL" id="CRK18727.1"/>
    </source>
</evidence>
<dbReference type="InterPro" id="IPR013934">
    <property type="entry name" value="Utp13_C"/>
</dbReference>
<dbReference type="AlphaFoldDB" id="A0A0G4L9Q3"/>
<keyword evidence="4" id="KW-0234">DNA repair</keyword>
<sequence>MDDPAQDDTRERLKAALWFAVGQMVDEESMKKNRNATPQFIGALTEMVWEQIGKSLATRRHAGRTTVTADDVVLLARKNPDLHELIRDYVDELKAKKASKGKGKGRHLCGSKAVDQVLATLSDEQIFLLLLRLRDWNTNARTAPVAQRILSTLVKSYPASKLSNLSVKGARGQRSLKEVLNALKVYTERHYKRMDELVDESYLVEYTLQEMDNLAPALDDLVLREAGDEKDVVMA</sequence>
<evidence type="ECO:0000259" key="5">
    <source>
        <dbReference type="Pfam" id="PF08625"/>
    </source>
</evidence>
<dbReference type="Gene3D" id="1.10.20.10">
    <property type="entry name" value="Histone, subunit A"/>
    <property type="match status" value="1"/>
</dbReference>
<gene>
    <name evidence="6" type="ORF">BN1708_003105</name>
</gene>
<organism evidence="6 7">
    <name type="scientific">Verticillium longisporum</name>
    <name type="common">Verticillium dahliae var. longisporum</name>
    <dbReference type="NCBI Taxonomy" id="100787"/>
    <lineage>
        <taxon>Eukaryota</taxon>
        <taxon>Fungi</taxon>
        <taxon>Dikarya</taxon>
        <taxon>Ascomycota</taxon>
        <taxon>Pezizomycotina</taxon>
        <taxon>Sordariomycetes</taxon>
        <taxon>Hypocreomycetidae</taxon>
        <taxon>Glomerellales</taxon>
        <taxon>Plectosphaerellaceae</taxon>
        <taxon>Verticillium</taxon>
    </lineage>
</organism>
<proteinExistence type="inferred from homology"/>
<evidence type="ECO:0000256" key="1">
    <source>
        <dbReference type="ARBA" id="ARBA00006612"/>
    </source>
</evidence>
<dbReference type="SUPFAM" id="SSF47113">
    <property type="entry name" value="Histone-fold"/>
    <property type="match status" value="1"/>
</dbReference>
<keyword evidence="3" id="KW-0238">DNA-binding</keyword>
<dbReference type="GO" id="GO:0032040">
    <property type="term" value="C:small-subunit processome"/>
    <property type="evidence" value="ECO:0007669"/>
    <property type="project" value="InterPro"/>
</dbReference>
<dbReference type="Proteomes" id="UP000044602">
    <property type="component" value="Unassembled WGS sequence"/>
</dbReference>
<dbReference type="GO" id="GO:0006364">
    <property type="term" value="P:rRNA processing"/>
    <property type="evidence" value="ECO:0007669"/>
    <property type="project" value="InterPro"/>
</dbReference>
<dbReference type="GO" id="GO:0046982">
    <property type="term" value="F:protein heterodimerization activity"/>
    <property type="evidence" value="ECO:0007669"/>
    <property type="project" value="InterPro"/>
</dbReference>
<comment type="similarity">
    <text evidence="1">Belongs to the TAF9 family. CENP-S/MHF1 subfamily.</text>
</comment>
<feature type="domain" description="U3 small nucleolar RNA-associated protein 13 C-terminal" evidence="5">
    <location>
        <begin position="85"/>
        <end position="211"/>
    </location>
</feature>
<dbReference type="PANTHER" id="PTHR22980">
    <property type="entry name" value="CORTISTATIN"/>
    <property type="match status" value="1"/>
</dbReference>